<dbReference type="SUPFAM" id="SSF51735">
    <property type="entry name" value="NAD(P)-binding Rossmann-fold domains"/>
    <property type="match status" value="1"/>
</dbReference>
<dbReference type="PRINTS" id="PR00081">
    <property type="entry name" value="GDHRDH"/>
</dbReference>
<sequence>MASIQRTFDVNVRGSIWTVRTFLPALRASKGRIVLSASVLSNVSSPGFVAYSMSKAAVASLGEGLKRELQVWDVDVSTVQPALYNTGLLRLNQVKSDFFNVQMAELPEQIRRDYGHEYFAAYWNMIAKFFHENANPYPEQAVDMLYHAVTTVWPETHYRVGSWKQMAIYNLLDFMPTEVADLMFNKFMQLSVAPNAALRS</sequence>
<keyword evidence="2" id="KW-1185">Reference proteome</keyword>
<proteinExistence type="predicted"/>
<dbReference type="InParanoid" id="A0A1V9XJL8"/>
<dbReference type="Proteomes" id="UP000192247">
    <property type="component" value="Unassembled WGS sequence"/>
</dbReference>
<dbReference type="STRING" id="418985.A0A1V9XJL8"/>
<dbReference type="PANTHER" id="PTHR43313:SF36">
    <property type="entry name" value="D-BETA-HYDROXYBUTYRATE DEHYDROGENASE, MITOCHONDRIAL"/>
    <property type="match status" value="1"/>
</dbReference>
<dbReference type="OrthoDB" id="294295at2759"/>
<dbReference type="InterPro" id="IPR002347">
    <property type="entry name" value="SDR_fam"/>
</dbReference>
<dbReference type="GO" id="GO:0008202">
    <property type="term" value="P:steroid metabolic process"/>
    <property type="evidence" value="ECO:0007669"/>
    <property type="project" value="TreeGrafter"/>
</dbReference>
<organism evidence="1 2">
    <name type="scientific">Tropilaelaps mercedesae</name>
    <dbReference type="NCBI Taxonomy" id="418985"/>
    <lineage>
        <taxon>Eukaryota</taxon>
        <taxon>Metazoa</taxon>
        <taxon>Ecdysozoa</taxon>
        <taxon>Arthropoda</taxon>
        <taxon>Chelicerata</taxon>
        <taxon>Arachnida</taxon>
        <taxon>Acari</taxon>
        <taxon>Parasitiformes</taxon>
        <taxon>Mesostigmata</taxon>
        <taxon>Gamasina</taxon>
        <taxon>Dermanyssoidea</taxon>
        <taxon>Laelapidae</taxon>
        <taxon>Tropilaelaps</taxon>
    </lineage>
</organism>
<gene>
    <name evidence="1" type="ORF">BIW11_03531</name>
</gene>
<reference evidence="1 2" key="1">
    <citation type="journal article" date="2017" name="Gigascience">
        <title>Draft genome of the honey bee ectoparasitic mite, Tropilaelaps mercedesae, is shaped by the parasitic life history.</title>
        <authorList>
            <person name="Dong X."/>
            <person name="Armstrong S.D."/>
            <person name="Xia D."/>
            <person name="Makepeace B.L."/>
            <person name="Darby A.C."/>
            <person name="Kadowaki T."/>
        </authorList>
    </citation>
    <scope>NUCLEOTIDE SEQUENCE [LARGE SCALE GENOMIC DNA]</scope>
    <source>
        <strain evidence="1">Wuxi-XJTLU</strain>
    </source>
</reference>
<dbReference type="EMBL" id="MNPL01009521">
    <property type="protein sequence ID" value="OQR73679.1"/>
    <property type="molecule type" value="Genomic_DNA"/>
</dbReference>
<dbReference type="PANTHER" id="PTHR43313">
    <property type="entry name" value="SHORT-CHAIN DEHYDROGENASE/REDUCTASE FAMILY 9C"/>
    <property type="match status" value="1"/>
</dbReference>
<dbReference type="GO" id="GO:0016491">
    <property type="term" value="F:oxidoreductase activity"/>
    <property type="evidence" value="ECO:0007669"/>
    <property type="project" value="TreeGrafter"/>
</dbReference>
<evidence type="ECO:0000313" key="1">
    <source>
        <dbReference type="EMBL" id="OQR73679.1"/>
    </source>
</evidence>
<dbReference type="AlphaFoldDB" id="A0A1V9XJL8"/>
<dbReference type="Gene3D" id="3.40.50.720">
    <property type="entry name" value="NAD(P)-binding Rossmann-like Domain"/>
    <property type="match status" value="1"/>
</dbReference>
<accession>A0A1V9XJL8</accession>
<name>A0A1V9XJL8_9ACAR</name>
<evidence type="ECO:0000313" key="2">
    <source>
        <dbReference type="Proteomes" id="UP000192247"/>
    </source>
</evidence>
<protein>
    <submittedName>
        <fullName evidence="1">17-beta-hydroxysteroid dehydrogenase type 6-like</fullName>
    </submittedName>
</protein>
<comment type="caution">
    <text evidence="1">The sequence shown here is derived from an EMBL/GenBank/DDBJ whole genome shotgun (WGS) entry which is preliminary data.</text>
</comment>
<dbReference type="InterPro" id="IPR036291">
    <property type="entry name" value="NAD(P)-bd_dom_sf"/>
</dbReference>
<dbReference type="Pfam" id="PF00106">
    <property type="entry name" value="adh_short"/>
    <property type="match status" value="1"/>
</dbReference>